<accession>A0A8H3U9L5</accession>
<evidence type="ECO:0008006" key="5">
    <source>
        <dbReference type="Google" id="ProtNLM"/>
    </source>
</evidence>
<dbReference type="EMBL" id="WNWS01000525">
    <property type="protein sequence ID" value="KAE9966317.1"/>
    <property type="molecule type" value="Genomic_DNA"/>
</dbReference>
<dbReference type="AlphaFoldDB" id="A0A8H3U9L5"/>
<feature type="region of interest" description="Disordered" evidence="1">
    <location>
        <begin position="182"/>
        <end position="221"/>
    </location>
</feature>
<name>A0A8H3U9L5_VENIN</name>
<keyword evidence="2" id="KW-0472">Membrane</keyword>
<evidence type="ECO:0000313" key="3">
    <source>
        <dbReference type="EMBL" id="KAE9966317.1"/>
    </source>
</evidence>
<comment type="caution">
    <text evidence="3">The sequence shown here is derived from an EMBL/GenBank/DDBJ whole genome shotgun (WGS) entry which is preliminary data.</text>
</comment>
<protein>
    <recommendedName>
        <fullName evidence="5">MARVEL domain-containing protein</fullName>
    </recommendedName>
</protein>
<evidence type="ECO:0000313" key="4">
    <source>
        <dbReference type="Proteomes" id="UP000447873"/>
    </source>
</evidence>
<organism evidence="3 4">
    <name type="scientific">Venturia inaequalis</name>
    <name type="common">Apple scab fungus</name>
    <dbReference type="NCBI Taxonomy" id="5025"/>
    <lineage>
        <taxon>Eukaryota</taxon>
        <taxon>Fungi</taxon>
        <taxon>Dikarya</taxon>
        <taxon>Ascomycota</taxon>
        <taxon>Pezizomycotina</taxon>
        <taxon>Dothideomycetes</taxon>
        <taxon>Pleosporomycetidae</taxon>
        <taxon>Venturiales</taxon>
        <taxon>Venturiaceae</taxon>
        <taxon>Venturia</taxon>
    </lineage>
</organism>
<reference evidence="3 4" key="1">
    <citation type="submission" date="2018-12" db="EMBL/GenBank/DDBJ databases">
        <title>Venturia inaequalis Genome Resource.</title>
        <authorList>
            <person name="Lichtner F.J."/>
        </authorList>
    </citation>
    <scope>NUCLEOTIDE SEQUENCE [LARGE SCALE GENOMIC DNA]</scope>
    <source>
        <strain evidence="3 4">120213</strain>
    </source>
</reference>
<evidence type="ECO:0000256" key="1">
    <source>
        <dbReference type="SAM" id="MobiDB-lite"/>
    </source>
</evidence>
<gene>
    <name evidence="3" type="ORF">EG328_009008</name>
</gene>
<feature type="transmembrane region" description="Helical" evidence="2">
    <location>
        <begin position="71"/>
        <end position="90"/>
    </location>
</feature>
<evidence type="ECO:0000256" key="2">
    <source>
        <dbReference type="SAM" id="Phobius"/>
    </source>
</evidence>
<feature type="transmembrane region" description="Helical" evidence="2">
    <location>
        <begin position="41"/>
        <end position="64"/>
    </location>
</feature>
<feature type="transmembrane region" description="Helical" evidence="2">
    <location>
        <begin position="12"/>
        <end position="29"/>
    </location>
</feature>
<sequence>MIPGILFACWRVTEIVTLIPIVGMLSWFVNGFNKNNQLTPIFVLVLFIVSVLALAWAFFTLILYHRARTSGRFVAVVDLLFFGALIAGVYELRGITNASCTNFARSTNDIFLNLGPFGYLGVSNKNGLAVNVNKSCAMLKASFALGIMNIIFFFITFLIALWVGHHNRIEYTPAPRRERVVYETRERHTSRSRRSSSPRRSHQADIYKAETETARRDGETL</sequence>
<feature type="compositionally biased region" description="Basic residues" evidence="1">
    <location>
        <begin position="190"/>
        <end position="201"/>
    </location>
</feature>
<dbReference type="Proteomes" id="UP000447873">
    <property type="component" value="Unassembled WGS sequence"/>
</dbReference>
<feature type="transmembrane region" description="Helical" evidence="2">
    <location>
        <begin position="143"/>
        <end position="163"/>
    </location>
</feature>
<keyword evidence="2" id="KW-0812">Transmembrane</keyword>
<keyword evidence="2" id="KW-1133">Transmembrane helix</keyword>
<proteinExistence type="predicted"/>
<feature type="compositionally biased region" description="Basic and acidic residues" evidence="1">
    <location>
        <begin position="202"/>
        <end position="221"/>
    </location>
</feature>